<proteinExistence type="predicted"/>
<organism evidence="1 2">
    <name type="scientific">Cetraspora pellucida</name>
    <dbReference type="NCBI Taxonomy" id="1433469"/>
    <lineage>
        <taxon>Eukaryota</taxon>
        <taxon>Fungi</taxon>
        <taxon>Fungi incertae sedis</taxon>
        <taxon>Mucoromycota</taxon>
        <taxon>Glomeromycotina</taxon>
        <taxon>Glomeromycetes</taxon>
        <taxon>Diversisporales</taxon>
        <taxon>Gigasporaceae</taxon>
        <taxon>Cetraspora</taxon>
    </lineage>
</organism>
<feature type="non-terminal residue" evidence="1">
    <location>
        <position position="1"/>
    </location>
</feature>
<accession>A0ACA9PTJ1</accession>
<evidence type="ECO:0000313" key="2">
    <source>
        <dbReference type="Proteomes" id="UP000789366"/>
    </source>
</evidence>
<comment type="caution">
    <text evidence="1">The sequence shown here is derived from an EMBL/GenBank/DDBJ whole genome shotgun (WGS) entry which is preliminary data.</text>
</comment>
<sequence>QTKEQMLFLCVLLGYHMDQNDWLYRLGLPDSFPSSNMINKLEDIDFNSSMPSDTKSLTMKAIKSLVRHNSKGGFLDWIKIFALAPKIDDEYSFIDSIEIYNYKKKPDNFINLLKEIKPCIDVLRNVDALNKIMNKLIKMSYDLKSLIHLKERFKRLENNDNFQCDIRKKLLELVKVKKQYWNDKDIESLHKILKEPTLRWQHREYINILEAIAESDQIIVLDSFPEIFKYISEMNLDVDKGKIEQGSIKWFINIYNVHVANIRENPASAYRIFHYLSIMHSISTYGREISNKLMNHNTIMLLPNDSIFSIAFRIDEFPKDIIIHFISLVKDRIRPFAQDPDERLLNKVMQICNCESNLNIQNRHLQESKDIKFPNIESFQLSLFQFSKFWMTLFKAKGRTKKLRSHPYFKEAREMVIHVATNIKNQTITIRLIQKIFNSFINNNKILMDYISSVIENHPGKAPITEEILERNCNQCYIYNSKLERLQKFYDQFCPPHSVTDVQLYFEDLTKRSIDTTLKESLDRDHWKMHSMTIEVINNYYHFACSRTFHNVFQIMLESGLKVEQVMNEIIKKAIENYITMCKEYANWEKIKCVVANEFWRDVSTEHIDDEVSFMTPYIDQHKSSNNSNLNTSRTLNIQRLISSVRHLVKISPTLEKLQQLLNVVKALGVIPRDQD</sequence>
<name>A0ACA9PTJ1_9GLOM</name>
<evidence type="ECO:0000313" key="1">
    <source>
        <dbReference type="EMBL" id="CAG8724521.1"/>
    </source>
</evidence>
<gene>
    <name evidence="1" type="ORF">SPELUC_LOCUS12667</name>
</gene>
<reference evidence="1" key="1">
    <citation type="submission" date="2021-06" db="EMBL/GenBank/DDBJ databases">
        <authorList>
            <person name="Kallberg Y."/>
            <person name="Tangrot J."/>
            <person name="Rosling A."/>
        </authorList>
    </citation>
    <scope>NUCLEOTIDE SEQUENCE</scope>
    <source>
        <strain evidence="1">28 12/20/2015</strain>
    </source>
</reference>
<keyword evidence="2" id="KW-1185">Reference proteome</keyword>
<protein>
    <submittedName>
        <fullName evidence="1">5024_t:CDS:1</fullName>
    </submittedName>
</protein>
<dbReference type="EMBL" id="CAJVPW010030600">
    <property type="protein sequence ID" value="CAG8724521.1"/>
    <property type="molecule type" value="Genomic_DNA"/>
</dbReference>
<dbReference type="Proteomes" id="UP000789366">
    <property type="component" value="Unassembled WGS sequence"/>
</dbReference>
<feature type="non-terminal residue" evidence="1">
    <location>
        <position position="676"/>
    </location>
</feature>